<dbReference type="Proteomes" id="UP001234297">
    <property type="component" value="Chromosome 6"/>
</dbReference>
<evidence type="ECO:0000313" key="1">
    <source>
        <dbReference type="EMBL" id="KAJ8626338.1"/>
    </source>
</evidence>
<reference evidence="1 2" key="1">
    <citation type="journal article" date="2022" name="Hortic Res">
        <title>A haplotype resolved chromosomal level avocado genome allows analysis of novel avocado genes.</title>
        <authorList>
            <person name="Nath O."/>
            <person name="Fletcher S.J."/>
            <person name="Hayward A."/>
            <person name="Shaw L.M."/>
            <person name="Masouleh A.K."/>
            <person name="Furtado A."/>
            <person name="Henry R.J."/>
            <person name="Mitter N."/>
        </authorList>
    </citation>
    <scope>NUCLEOTIDE SEQUENCE [LARGE SCALE GENOMIC DNA]</scope>
    <source>
        <strain evidence="2">cv. Hass</strain>
    </source>
</reference>
<keyword evidence="2" id="KW-1185">Reference proteome</keyword>
<proteinExistence type="predicted"/>
<dbReference type="EMBL" id="CM056814">
    <property type="protein sequence ID" value="KAJ8626338.1"/>
    <property type="molecule type" value="Genomic_DNA"/>
</dbReference>
<name>A0ACC2KZY5_PERAE</name>
<protein>
    <submittedName>
        <fullName evidence="1">Uncharacterized protein</fullName>
    </submittedName>
</protein>
<gene>
    <name evidence="1" type="ORF">MRB53_019645</name>
</gene>
<sequence length="476" mass="53675">MLTWDKIDVANVPGELALLSGLVMWITSLPSIRRKVFEIFYYTHHLYSLFLFFFLLHVHISFFSLILPGVYLFLIDRYLRFLQSRRKVPLVSARILPCETIELNLSKSPGLSYGPLSIVFINVPSISSLQWHPFTVSSNSNMDQDHLSVIIKAEGSWSQKLYQMMSSPSCVERLHVSVEGPYGPTSAHFLSHEMLVMVSGGSGITPFISIIREVIYRRTTSGRPSPRLLLICAFKNSSNLSVLDLVLPISGTNSAISLLQLRIEAFITREKEPPTDAPKSLETIWFKPGNSDKPIYAVLGPSSWLWLGIIISTSFVMFLLLLGILTRYYIYPIDHNTDMVYSNLSRSLLNMLFICVSIFATSSVVELWNRKQRVMEAKQIQNMEMEPTPTTSSPGSWFYSADRELESLPHQPLIEAIITNVHHGARPDLKKLILECQGSSIGVLASGPREMRHDVATICSSGLAHNLQFESISFSW</sequence>
<comment type="caution">
    <text evidence="1">The sequence shown here is derived from an EMBL/GenBank/DDBJ whole genome shotgun (WGS) entry which is preliminary data.</text>
</comment>
<accession>A0ACC2KZY5</accession>
<evidence type="ECO:0000313" key="2">
    <source>
        <dbReference type="Proteomes" id="UP001234297"/>
    </source>
</evidence>
<organism evidence="1 2">
    <name type="scientific">Persea americana</name>
    <name type="common">Avocado</name>
    <dbReference type="NCBI Taxonomy" id="3435"/>
    <lineage>
        <taxon>Eukaryota</taxon>
        <taxon>Viridiplantae</taxon>
        <taxon>Streptophyta</taxon>
        <taxon>Embryophyta</taxon>
        <taxon>Tracheophyta</taxon>
        <taxon>Spermatophyta</taxon>
        <taxon>Magnoliopsida</taxon>
        <taxon>Magnoliidae</taxon>
        <taxon>Laurales</taxon>
        <taxon>Lauraceae</taxon>
        <taxon>Persea</taxon>
    </lineage>
</organism>